<feature type="transmembrane region" description="Helical" evidence="6">
    <location>
        <begin position="129"/>
        <end position="150"/>
    </location>
</feature>
<dbReference type="Pfam" id="PF00083">
    <property type="entry name" value="Sugar_tr"/>
    <property type="match status" value="1"/>
</dbReference>
<dbReference type="PROSITE" id="PS50850">
    <property type="entry name" value="MFS"/>
    <property type="match status" value="1"/>
</dbReference>
<dbReference type="InterPro" id="IPR050549">
    <property type="entry name" value="MFS_Trehalose_Transporter"/>
</dbReference>
<dbReference type="PANTHER" id="PTHR48021">
    <property type="match status" value="1"/>
</dbReference>
<evidence type="ECO:0000256" key="4">
    <source>
        <dbReference type="ARBA" id="ARBA00023136"/>
    </source>
</evidence>
<dbReference type="GO" id="GO:0016020">
    <property type="term" value="C:membrane"/>
    <property type="evidence" value="ECO:0007669"/>
    <property type="project" value="UniProtKB-SubCell"/>
</dbReference>
<dbReference type="FunFam" id="1.20.1250.20:FF:000249">
    <property type="entry name" value="facilitated trehalose transporter Tret1"/>
    <property type="match status" value="1"/>
</dbReference>
<name>A0AAJ7RNT5_CEPCN</name>
<keyword evidence="2 6" id="KW-0812">Transmembrane</keyword>
<feature type="transmembrane region" description="Helical" evidence="6">
    <location>
        <begin position="309"/>
        <end position="329"/>
    </location>
</feature>
<protein>
    <submittedName>
        <fullName evidence="9 10">Facilitated trehalose transporter Tret1-2 homolog isoform X1</fullName>
    </submittedName>
</protein>
<evidence type="ECO:0000313" key="8">
    <source>
        <dbReference type="Proteomes" id="UP000694920"/>
    </source>
</evidence>
<reference evidence="9 10" key="1">
    <citation type="submission" date="2025-04" db="UniProtKB">
        <authorList>
            <consortium name="RefSeq"/>
        </authorList>
    </citation>
    <scope>IDENTIFICATION</scope>
</reference>
<accession>A0AAJ7RNT5</accession>
<evidence type="ECO:0000256" key="1">
    <source>
        <dbReference type="ARBA" id="ARBA00004141"/>
    </source>
</evidence>
<feature type="transmembrane region" description="Helical" evidence="6">
    <location>
        <begin position="31"/>
        <end position="55"/>
    </location>
</feature>
<gene>
    <name evidence="9 10 11 12" type="primary">LOC107271358</name>
</gene>
<comment type="subcellular location">
    <subcellularLocation>
        <location evidence="1">Membrane</location>
        <topology evidence="1">Multi-pass membrane protein</topology>
    </subcellularLocation>
</comment>
<evidence type="ECO:0000313" key="9">
    <source>
        <dbReference type="RefSeq" id="XP_024944347.1"/>
    </source>
</evidence>
<feature type="transmembrane region" description="Helical" evidence="6">
    <location>
        <begin position="75"/>
        <end position="97"/>
    </location>
</feature>
<dbReference type="PRINTS" id="PR00171">
    <property type="entry name" value="SUGRTRNSPORT"/>
</dbReference>
<proteinExistence type="predicted"/>
<dbReference type="Gene3D" id="1.20.1250.20">
    <property type="entry name" value="MFS general substrate transporter like domains"/>
    <property type="match status" value="1"/>
</dbReference>
<dbReference type="PANTHER" id="PTHR48021:SF89">
    <property type="entry name" value="FI02132P-RELATED"/>
    <property type="match status" value="1"/>
</dbReference>
<dbReference type="InterPro" id="IPR020846">
    <property type="entry name" value="MFS_dom"/>
</dbReference>
<dbReference type="Proteomes" id="UP000694920">
    <property type="component" value="Unplaced"/>
</dbReference>
<dbReference type="RefSeq" id="XP_024944347.1">
    <property type="nucleotide sequence ID" value="XM_025088579.1"/>
</dbReference>
<feature type="transmembrane region" description="Helical" evidence="6">
    <location>
        <begin position="408"/>
        <end position="428"/>
    </location>
</feature>
<dbReference type="PROSITE" id="PS00217">
    <property type="entry name" value="SUGAR_TRANSPORT_2"/>
    <property type="match status" value="1"/>
</dbReference>
<evidence type="ECO:0000256" key="3">
    <source>
        <dbReference type="ARBA" id="ARBA00022989"/>
    </source>
</evidence>
<feature type="transmembrane region" description="Helical" evidence="6">
    <location>
        <begin position="440"/>
        <end position="459"/>
    </location>
</feature>
<feature type="transmembrane region" description="Helical" evidence="6">
    <location>
        <begin position="274"/>
        <end position="297"/>
    </location>
</feature>
<dbReference type="InterPro" id="IPR005828">
    <property type="entry name" value="MFS_sugar_transport-like"/>
</dbReference>
<feature type="transmembrane region" description="Helical" evidence="6">
    <location>
        <begin position="190"/>
        <end position="210"/>
    </location>
</feature>
<dbReference type="InterPro" id="IPR003663">
    <property type="entry name" value="Sugar/inositol_transpt"/>
</dbReference>
<sequence>MIAYCALRIMITCLQYPINRRRIYFLWLQKVTYIVMCIIANCSVLGPAMGLGYSAVALPSLTSPQSQIKINESQASWIASIAAIGTPIGCILSSFLMRRGRKPSILSTSVVSLSGWIIIYLSANFEQLLIGRLLSGIATGLASVPATVYAAEVSVPKLRSIVVTWTSIAIAVGILIVYILGYIFQDNWRMIALVSGLFPILAIILTVGILPESPIWLRDRGRNDEALEILKKFRGIPADTTAPQKLLDELRIKNSPKKKNLLRSLLRRSSIQPFAIMLCYFFFQQFSGIFVIVFYAVDIARNAGIKIDAYLAAILIGFTRLIGTFLICYISRKFGRRPPSIASGAGMTLVMGILSLYLFLNSRNYVIGDGGLIPVVCILMLIFSSTLGFLVLPFAMIGEIYPTKVKDVLSGLTTCIAYIFSFISIKTYPDMQHLMGEHGVFLFYCIMSLIGTIFVLIFLPETKGKTLQEIEELFIRKSKISKNDVIEKEKMIEPKEIVTIS</sequence>
<dbReference type="InterPro" id="IPR036259">
    <property type="entry name" value="MFS_trans_sf"/>
</dbReference>
<evidence type="ECO:0000313" key="10">
    <source>
        <dbReference type="RefSeq" id="XP_024944348.1"/>
    </source>
</evidence>
<evidence type="ECO:0000313" key="11">
    <source>
        <dbReference type="RefSeq" id="XP_024944349.1"/>
    </source>
</evidence>
<evidence type="ECO:0000313" key="12">
    <source>
        <dbReference type="RefSeq" id="XP_024944350.1"/>
    </source>
</evidence>
<dbReference type="RefSeq" id="XP_024944349.1">
    <property type="nucleotide sequence ID" value="XM_025088581.1"/>
</dbReference>
<keyword evidence="3 6" id="KW-1133">Transmembrane helix</keyword>
<dbReference type="SUPFAM" id="SSF103473">
    <property type="entry name" value="MFS general substrate transporter"/>
    <property type="match status" value="1"/>
</dbReference>
<feature type="domain" description="Major facilitator superfamily (MFS) profile" evidence="7">
    <location>
        <begin position="36"/>
        <end position="463"/>
    </location>
</feature>
<dbReference type="GeneID" id="107271358"/>
<dbReference type="GO" id="GO:0022857">
    <property type="term" value="F:transmembrane transporter activity"/>
    <property type="evidence" value="ECO:0007669"/>
    <property type="project" value="InterPro"/>
</dbReference>
<keyword evidence="5" id="KW-0325">Glycoprotein</keyword>
<evidence type="ECO:0000259" key="7">
    <source>
        <dbReference type="PROSITE" id="PS50850"/>
    </source>
</evidence>
<dbReference type="RefSeq" id="XP_024944348.1">
    <property type="nucleotide sequence ID" value="XM_025088580.1"/>
</dbReference>
<organism evidence="8 11">
    <name type="scientific">Cephus cinctus</name>
    <name type="common">Wheat stem sawfly</name>
    <dbReference type="NCBI Taxonomy" id="211228"/>
    <lineage>
        <taxon>Eukaryota</taxon>
        <taxon>Metazoa</taxon>
        <taxon>Ecdysozoa</taxon>
        <taxon>Arthropoda</taxon>
        <taxon>Hexapoda</taxon>
        <taxon>Insecta</taxon>
        <taxon>Pterygota</taxon>
        <taxon>Neoptera</taxon>
        <taxon>Endopterygota</taxon>
        <taxon>Hymenoptera</taxon>
        <taxon>Cephoidea</taxon>
        <taxon>Cephidae</taxon>
        <taxon>Cephus</taxon>
    </lineage>
</organism>
<dbReference type="RefSeq" id="XP_024944350.1">
    <property type="nucleotide sequence ID" value="XM_025088582.1"/>
</dbReference>
<feature type="transmembrane region" description="Helical" evidence="6">
    <location>
        <begin position="341"/>
        <end position="360"/>
    </location>
</feature>
<feature type="transmembrane region" description="Helical" evidence="6">
    <location>
        <begin position="162"/>
        <end position="184"/>
    </location>
</feature>
<evidence type="ECO:0000256" key="6">
    <source>
        <dbReference type="SAM" id="Phobius"/>
    </source>
</evidence>
<evidence type="ECO:0000256" key="5">
    <source>
        <dbReference type="ARBA" id="ARBA00023180"/>
    </source>
</evidence>
<dbReference type="InterPro" id="IPR005829">
    <property type="entry name" value="Sugar_transporter_CS"/>
</dbReference>
<keyword evidence="8" id="KW-1185">Reference proteome</keyword>
<feature type="transmembrane region" description="Helical" evidence="6">
    <location>
        <begin position="104"/>
        <end position="123"/>
    </location>
</feature>
<keyword evidence="4 6" id="KW-0472">Membrane</keyword>
<evidence type="ECO:0000256" key="2">
    <source>
        <dbReference type="ARBA" id="ARBA00022692"/>
    </source>
</evidence>
<feature type="transmembrane region" description="Helical" evidence="6">
    <location>
        <begin position="372"/>
        <end position="396"/>
    </location>
</feature>
<dbReference type="AlphaFoldDB" id="A0AAJ7RNT5"/>